<dbReference type="Proteomes" id="UP000523007">
    <property type="component" value="Unassembled WGS sequence"/>
</dbReference>
<name>A0A7W7RN19_9ACTN</name>
<comment type="caution">
    <text evidence="1">The sequence shown here is derived from an EMBL/GenBank/DDBJ whole genome shotgun (WGS) entry which is preliminary data.</text>
</comment>
<evidence type="ECO:0000313" key="2">
    <source>
        <dbReference type="Proteomes" id="UP000523007"/>
    </source>
</evidence>
<gene>
    <name evidence="1" type="ORF">F4561_005671</name>
</gene>
<dbReference type="EMBL" id="JACHJT010000002">
    <property type="protein sequence ID" value="MBB4934777.1"/>
    <property type="molecule type" value="Genomic_DNA"/>
</dbReference>
<proteinExistence type="predicted"/>
<accession>A0A7W7RN19</accession>
<dbReference type="AlphaFoldDB" id="A0A7W7RN19"/>
<evidence type="ECO:0000313" key="1">
    <source>
        <dbReference type="EMBL" id="MBB4934777.1"/>
    </source>
</evidence>
<reference evidence="1 2" key="1">
    <citation type="submission" date="2020-08" db="EMBL/GenBank/DDBJ databases">
        <title>Sequencing the genomes of 1000 actinobacteria strains.</title>
        <authorList>
            <person name="Klenk H.-P."/>
        </authorList>
    </citation>
    <scope>NUCLEOTIDE SEQUENCE [LARGE SCALE GENOMIC DNA]</scope>
    <source>
        <strain evidence="1 2">DSM 102030</strain>
    </source>
</reference>
<sequence length="268" mass="30209">MGADFTASFEAEQVAANDKSTHVMSRTGEFNVTADWERQTCERLAAAMDRFSGPLAELTARDANQGDTRLWVLDFLTYGFNFSKHSELTTEYRTGGASIDYAIRRHGRLFAPVEVRACGQTLDVRNLQQARRLAAREGAEWIFLTNARIWQAYHLRDMGADAPRRPVRVIDVDLANAHGEEEDAFPAALDALFYLTQEAIEHGRLQRLADWRRNCEPAPLADALRSDAVQQALRWELRSRTGHPGHRGESEELLESLTQQVVARGLLD</sequence>
<evidence type="ECO:0008006" key="3">
    <source>
        <dbReference type="Google" id="ProtNLM"/>
    </source>
</evidence>
<keyword evidence="2" id="KW-1185">Reference proteome</keyword>
<protein>
    <recommendedName>
        <fullName evidence="3">Type I restriction enzyme R protein N-terminal domain-containing protein</fullName>
    </recommendedName>
</protein>
<organism evidence="1 2">
    <name type="scientific">Lipingzhangella halophila</name>
    <dbReference type="NCBI Taxonomy" id="1783352"/>
    <lineage>
        <taxon>Bacteria</taxon>
        <taxon>Bacillati</taxon>
        <taxon>Actinomycetota</taxon>
        <taxon>Actinomycetes</taxon>
        <taxon>Streptosporangiales</taxon>
        <taxon>Nocardiopsidaceae</taxon>
        <taxon>Lipingzhangella</taxon>
    </lineage>
</organism>